<comment type="catalytic activity">
    <reaction evidence="1">
        <text>ATP + protein L-histidine = ADP + protein N-phospho-L-histidine.</text>
        <dbReference type="EC" id="2.7.13.3"/>
    </reaction>
</comment>
<keyword evidence="6" id="KW-1133">Transmembrane helix</keyword>
<dbReference type="InterPro" id="IPR036890">
    <property type="entry name" value="HATPase_C_sf"/>
</dbReference>
<dbReference type="SUPFAM" id="SSF55874">
    <property type="entry name" value="ATPase domain of HSP90 chaperone/DNA topoisomerase II/histidine kinase"/>
    <property type="match status" value="2"/>
</dbReference>
<dbReference type="SMART" id="SM00028">
    <property type="entry name" value="TPR"/>
    <property type="match status" value="2"/>
</dbReference>
<evidence type="ECO:0000256" key="4">
    <source>
        <dbReference type="ARBA" id="ARBA00022777"/>
    </source>
</evidence>
<dbReference type="EMBL" id="AMCI01002211">
    <property type="protein sequence ID" value="EJX03331.1"/>
    <property type="molecule type" value="Genomic_DNA"/>
</dbReference>
<keyword evidence="5" id="KW-0902">Two-component regulatory system</keyword>
<proteinExistence type="predicted"/>
<dbReference type="PRINTS" id="PR00344">
    <property type="entry name" value="BCTRLSENSOR"/>
</dbReference>
<organism evidence="8">
    <name type="scientific">gut metagenome</name>
    <dbReference type="NCBI Taxonomy" id="749906"/>
    <lineage>
        <taxon>unclassified sequences</taxon>
        <taxon>metagenomes</taxon>
        <taxon>organismal metagenomes</taxon>
    </lineage>
</organism>
<dbReference type="GO" id="GO:0004673">
    <property type="term" value="F:protein histidine kinase activity"/>
    <property type="evidence" value="ECO:0007669"/>
    <property type="project" value="UniProtKB-EC"/>
</dbReference>
<evidence type="ECO:0000256" key="3">
    <source>
        <dbReference type="ARBA" id="ARBA00022679"/>
    </source>
</evidence>
<reference evidence="8" key="1">
    <citation type="journal article" date="2012" name="PLoS ONE">
        <title>Gene sets for utilization of primary and secondary nutrition supplies in the distal gut of endangered iberian lynx.</title>
        <authorList>
            <person name="Alcaide M."/>
            <person name="Messina E."/>
            <person name="Richter M."/>
            <person name="Bargiela R."/>
            <person name="Peplies J."/>
            <person name="Huws S.A."/>
            <person name="Newbold C.J."/>
            <person name="Golyshin P.N."/>
            <person name="Simon M.A."/>
            <person name="Lopez G."/>
            <person name="Yakimov M.M."/>
            <person name="Ferrer M."/>
        </authorList>
    </citation>
    <scope>NUCLEOTIDE SEQUENCE</scope>
</reference>
<evidence type="ECO:0000256" key="5">
    <source>
        <dbReference type="ARBA" id="ARBA00023012"/>
    </source>
</evidence>
<evidence type="ECO:0000256" key="6">
    <source>
        <dbReference type="SAM" id="Phobius"/>
    </source>
</evidence>
<dbReference type="EC" id="2.7.13.3" evidence="2"/>
<dbReference type="Gene3D" id="3.30.565.10">
    <property type="entry name" value="Histidine kinase-like ATPase, C-terminal domain"/>
    <property type="match status" value="2"/>
</dbReference>
<keyword evidence="6" id="KW-0472">Membrane</keyword>
<dbReference type="SMART" id="SM00387">
    <property type="entry name" value="HATPase_c"/>
    <property type="match status" value="2"/>
</dbReference>
<dbReference type="InterPro" id="IPR003594">
    <property type="entry name" value="HATPase_dom"/>
</dbReference>
<dbReference type="Pfam" id="PF02518">
    <property type="entry name" value="HATPase_c"/>
    <property type="match status" value="2"/>
</dbReference>
<dbReference type="Pfam" id="PF17140">
    <property type="entry name" value="DUF5113"/>
    <property type="match status" value="2"/>
</dbReference>
<dbReference type="InterPro" id="IPR033405">
    <property type="entry name" value="DUF5112"/>
</dbReference>
<dbReference type="PROSITE" id="PS50109">
    <property type="entry name" value="HIS_KIN"/>
    <property type="match status" value="1"/>
</dbReference>
<dbReference type="PANTHER" id="PTHR43711">
    <property type="entry name" value="TWO-COMPONENT HISTIDINE KINASE"/>
    <property type="match status" value="1"/>
</dbReference>
<name>J9CSZ3_9ZZZZ</name>
<dbReference type="InterPro" id="IPR033406">
    <property type="entry name" value="DUF5113"/>
</dbReference>
<dbReference type="SUPFAM" id="SSF48452">
    <property type="entry name" value="TPR-like"/>
    <property type="match status" value="1"/>
</dbReference>
<keyword evidence="4 8" id="KW-0418">Kinase</keyword>
<keyword evidence="3" id="KW-0808">Transferase</keyword>
<dbReference type="InterPro" id="IPR004358">
    <property type="entry name" value="Sig_transdc_His_kin-like_C"/>
</dbReference>
<evidence type="ECO:0000259" key="7">
    <source>
        <dbReference type="PROSITE" id="PS50109"/>
    </source>
</evidence>
<protein>
    <recommendedName>
        <fullName evidence="2">histidine kinase</fullName>
        <ecNumber evidence="2">2.7.13.3</ecNumber>
    </recommendedName>
</protein>
<evidence type="ECO:0000313" key="8">
    <source>
        <dbReference type="EMBL" id="EJX03331.1"/>
    </source>
</evidence>
<feature type="domain" description="Histidine kinase" evidence="7">
    <location>
        <begin position="763"/>
        <end position="895"/>
    </location>
</feature>
<dbReference type="InterPro" id="IPR019734">
    <property type="entry name" value="TPR_rpt"/>
</dbReference>
<dbReference type="PANTHER" id="PTHR43711:SF31">
    <property type="entry name" value="HISTIDINE KINASE"/>
    <property type="match status" value="1"/>
</dbReference>
<gene>
    <name evidence="8" type="ORF">EVA_08562</name>
</gene>
<comment type="caution">
    <text evidence="8">The sequence shown here is derived from an EMBL/GenBank/DDBJ whole genome shotgun (WGS) entry which is preliminary data.</text>
</comment>
<evidence type="ECO:0000256" key="1">
    <source>
        <dbReference type="ARBA" id="ARBA00000085"/>
    </source>
</evidence>
<dbReference type="InterPro" id="IPR011990">
    <property type="entry name" value="TPR-like_helical_dom_sf"/>
</dbReference>
<dbReference type="Gene3D" id="1.25.40.10">
    <property type="entry name" value="Tetratricopeptide repeat domain"/>
    <property type="match status" value="1"/>
</dbReference>
<dbReference type="InterPro" id="IPR005467">
    <property type="entry name" value="His_kinase_dom"/>
</dbReference>
<keyword evidence="6" id="KW-0812">Transmembrane</keyword>
<dbReference type="Pfam" id="PF17139">
    <property type="entry name" value="DUF5112"/>
    <property type="match status" value="1"/>
</dbReference>
<sequence>MKACFFQPRKFPFIWGVLCCWAVVFSACSRKADTLAYHEADSLNVLAYQLRYKDLDSAERVADQAFSHSMSFPSLRAEALNHQASCAFLRMDFERAEDLFQQVLRESRNELECLIADVGLMKICQRTALYKEFYDYRNSALRRMRRIQDEGDFLQEPRLQSRFQYAETEFSIASAVFYYYLQQEEQSLEAMDEVIENGALERDTAQLLYYYYMRGSGGMYEAPTPQEVVLGEFNYLVDCYSISRDHGYKYFEANSLQAMAELLKDRKNYDWLLERRPFLMRALNGKGLSWEDWILDLGQQALELFVEYGDWYQISGTYRTLASCCNELGRHEEALHYLSLALGYVNRHHERYYHCPDTADRLKPYVPLALTSIELEWIKAEGIKSVPEWIARFREQLSVTYAALGMKPESDYNRNIYLDLLDYTRQDKELESRYITLEEESEVLNRWLLLVIGGFFVLLLVGGWWNRRWRKRNSLYIEKIKRTLEVCRRITAAVPADADDIDDVTEAIVAAVKEDIVQLLGATDLRLVVSEDSAAEACEPQRILKRRFFFPLLWMRNDRSGESEVAASTDQEVYCTRFPLTVPDRELPLGQVYLYATHRLRKEDKALMQVFLPYLSWTLEHGLTLVSLVDRQKQLEKEQYVHEQHIAEHKRQNLVKKACLFLVTGITPYIDRILNEVHKLRVNPALQAENIRREKYRYIGELVTRINEYNDILALWIQMRKGTLNLVIESFPLNSLFDVLQKGRKTFEAKQQTLTVVPTEAWVKADKALTMFMINTLAENARKYTQNGGHISVFAQESDHYVEISVQDNGPGLSAEDVQCILGEKVYDSGRIGLQTAKDVPLLKQSKGHGFGLMNCKGIIEKYRKTNELFRVCLFQVDSTPGKGSRFYFRLPKGVRRVWAIIGIMLAGEIAFVACSPHSSASSEWVGSGEDIAHTVSIGDGSAVLLADSFPDSAMDTADAGTLDFGSLLRMEAKEGLQEEGMEGADSIRRYDQWLAVANAFSYEVYRCNVEGNYRQALTYADSAFQCLNHHYVRYAHRSAPLLSLVGEGAAAELTWFEQGFESDYFVLLDVRNEAAVAFLALDSLDAYRYNNVAYTALYKQISEDRSLEDYCRQMQLSANNKTVAIFLCGGLLLVFMVGFYLLNFRYRLMYRYNLEQVLEIHRQVFLTSLQAGEHQLPLVDRLVHELFDSLNELVPIDRLGMAIYNEEAQGLEVAFHPSGDDEEELRERISRCYELRQPLWREQDRFKCLPLWAETGGEKRCTGVLALQLALPAEREDDRLMLELVANYVGIIVYHAVILKARKFRDLEIAQDEARRTLREENQLHVQNLVLDNCLSTIKHETIYYPNRIKQIIDRLPHCASEKEAFEQWETMDELMSYYKGIFTLLSTCAARQLDEITFRRGDVKAADLGHYALRYLQRAAKRLPYRVTMEIRVGDEVVVGDEVQLKFLIENLLNEALAYPAEGRLIGSVSRQGAFVRFDFCDTRREKSPDELNQLFYPHLSRIREGVQGVLVGTEYLICKQVIRDHDEYVGRRGCRINAEPAPGGGFTVWFTLPAR</sequence>
<feature type="transmembrane region" description="Helical" evidence="6">
    <location>
        <begin position="1124"/>
        <end position="1143"/>
    </location>
</feature>
<dbReference type="PROSITE" id="PS51257">
    <property type="entry name" value="PROKAR_LIPOPROTEIN"/>
    <property type="match status" value="1"/>
</dbReference>
<feature type="transmembrane region" description="Helical" evidence="6">
    <location>
        <begin position="447"/>
        <end position="465"/>
    </location>
</feature>
<evidence type="ECO:0000256" key="2">
    <source>
        <dbReference type="ARBA" id="ARBA00012438"/>
    </source>
</evidence>
<accession>J9CSZ3</accession>
<dbReference type="GO" id="GO:0000160">
    <property type="term" value="P:phosphorelay signal transduction system"/>
    <property type="evidence" value="ECO:0007669"/>
    <property type="project" value="UniProtKB-KW"/>
</dbReference>
<dbReference type="InterPro" id="IPR050736">
    <property type="entry name" value="Sensor_HK_Regulatory"/>
</dbReference>